<evidence type="ECO:0000256" key="8">
    <source>
        <dbReference type="SAM" id="Phobius"/>
    </source>
</evidence>
<dbReference type="PROSITE" id="PS00211">
    <property type="entry name" value="ABC_TRANSPORTER_1"/>
    <property type="match status" value="1"/>
</dbReference>
<keyword evidence="3 8" id="KW-0812">Transmembrane</keyword>
<feature type="transmembrane region" description="Helical" evidence="8">
    <location>
        <begin position="555"/>
        <end position="583"/>
    </location>
</feature>
<dbReference type="InterPro" id="IPR017871">
    <property type="entry name" value="ABC_transporter-like_CS"/>
</dbReference>
<evidence type="ECO:0000256" key="4">
    <source>
        <dbReference type="ARBA" id="ARBA00022741"/>
    </source>
</evidence>
<organism evidence="10 11">
    <name type="scientific">Riccia fluitans</name>
    <dbReference type="NCBI Taxonomy" id="41844"/>
    <lineage>
        <taxon>Eukaryota</taxon>
        <taxon>Viridiplantae</taxon>
        <taxon>Streptophyta</taxon>
        <taxon>Embryophyta</taxon>
        <taxon>Marchantiophyta</taxon>
        <taxon>Marchantiopsida</taxon>
        <taxon>Marchantiidae</taxon>
        <taxon>Marchantiales</taxon>
        <taxon>Ricciaceae</taxon>
        <taxon>Riccia</taxon>
    </lineage>
</organism>
<feature type="transmembrane region" description="Helical" evidence="8">
    <location>
        <begin position="710"/>
        <end position="730"/>
    </location>
</feature>
<dbReference type="InterPro" id="IPR027417">
    <property type="entry name" value="P-loop_NTPase"/>
</dbReference>
<feature type="transmembrane region" description="Helical" evidence="8">
    <location>
        <begin position="590"/>
        <end position="613"/>
    </location>
</feature>
<dbReference type="GO" id="GO:0016020">
    <property type="term" value="C:membrane"/>
    <property type="evidence" value="ECO:0007669"/>
    <property type="project" value="UniProtKB-SubCell"/>
</dbReference>
<evidence type="ECO:0000259" key="9">
    <source>
        <dbReference type="PROSITE" id="PS50893"/>
    </source>
</evidence>
<dbReference type="Gene3D" id="3.40.50.300">
    <property type="entry name" value="P-loop containing nucleotide triphosphate hydrolases"/>
    <property type="match status" value="1"/>
</dbReference>
<dbReference type="PANTHER" id="PTHR48041">
    <property type="entry name" value="ABC TRANSPORTER G FAMILY MEMBER 28"/>
    <property type="match status" value="1"/>
</dbReference>
<evidence type="ECO:0000256" key="3">
    <source>
        <dbReference type="ARBA" id="ARBA00022692"/>
    </source>
</evidence>
<protein>
    <recommendedName>
        <fullName evidence="9">ABC transporter domain-containing protein</fullName>
    </recommendedName>
</protein>
<dbReference type="SUPFAM" id="SSF52540">
    <property type="entry name" value="P-loop containing nucleoside triphosphate hydrolases"/>
    <property type="match status" value="1"/>
</dbReference>
<proteinExistence type="predicted"/>
<reference evidence="10 11" key="1">
    <citation type="submission" date="2024-09" db="EMBL/GenBank/DDBJ databases">
        <title>Chromosome-scale assembly of Riccia fluitans.</title>
        <authorList>
            <person name="Paukszto L."/>
            <person name="Sawicki J."/>
            <person name="Karawczyk K."/>
            <person name="Piernik-Szablinska J."/>
            <person name="Szczecinska M."/>
            <person name="Mazdziarz M."/>
        </authorList>
    </citation>
    <scope>NUCLEOTIDE SEQUENCE [LARGE SCALE GENOMIC DNA]</scope>
    <source>
        <strain evidence="10">Rf_01</strain>
        <tissue evidence="10">Aerial parts of the thallus</tissue>
    </source>
</reference>
<feature type="domain" description="ABC transporter" evidence="9">
    <location>
        <begin position="129"/>
        <end position="372"/>
    </location>
</feature>
<comment type="subcellular location">
    <subcellularLocation>
        <location evidence="1">Membrane</location>
        <topology evidence="1">Multi-pass membrane protein</topology>
    </subcellularLocation>
</comment>
<dbReference type="PANTHER" id="PTHR48041:SF100">
    <property type="entry name" value="ABC TRANSPORTER-LIKE"/>
    <property type="match status" value="1"/>
</dbReference>
<gene>
    <name evidence="10" type="ORF">R1flu_000890</name>
</gene>
<dbReference type="SMART" id="SM00382">
    <property type="entry name" value="AAA"/>
    <property type="match status" value="1"/>
</dbReference>
<evidence type="ECO:0000256" key="2">
    <source>
        <dbReference type="ARBA" id="ARBA00022448"/>
    </source>
</evidence>
<dbReference type="InterPro" id="IPR003439">
    <property type="entry name" value="ABC_transporter-like_ATP-bd"/>
</dbReference>
<dbReference type="InterPro" id="IPR003593">
    <property type="entry name" value="AAA+_ATPase"/>
</dbReference>
<dbReference type="AlphaFoldDB" id="A0ABD1Y1Q8"/>
<name>A0ABD1Y1Q8_9MARC</name>
<keyword evidence="6 8" id="KW-1133">Transmembrane helix</keyword>
<evidence type="ECO:0000313" key="11">
    <source>
        <dbReference type="Proteomes" id="UP001605036"/>
    </source>
</evidence>
<dbReference type="InterPro" id="IPR050352">
    <property type="entry name" value="ABCG_transporters"/>
</dbReference>
<feature type="transmembrane region" description="Helical" evidence="8">
    <location>
        <begin position="619"/>
        <end position="641"/>
    </location>
</feature>
<evidence type="ECO:0000256" key="1">
    <source>
        <dbReference type="ARBA" id="ARBA00004141"/>
    </source>
</evidence>
<keyword evidence="7 8" id="KW-0472">Membrane</keyword>
<dbReference type="EMBL" id="JBHFFA010000006">
    <property type="protein sequence ID" value="KAL2620685.1"/>
    <property type="molecule type" value="Genomic_DNA"/>
</dbReference>
<evidence type="ECO:0000256" key="6">
    <source>
        <dbReference type="ARBA" id="ARBA00022989"/>
    </source>
</evidence>
<keyword evidence="11" id="KW-1185">Reference proteome</keyword>
<feature type="transmembrane region" description="Helical" evidence="8">
    <location>
        <begin position="513"/>
        <end position="535"/>
    </location>
</feature>
<dbReference type="InterPro" id="IPR013525">
    <property type="entry name" value="ABC2_TM"/>
</dbReference>
<sequence length="737" mass="82354">MARDSEEDGRVSTAYAWGGERSVVVDIPDEQAETTTSTATVMATMSRGDRHNQSTSKRNFWVPFPPGPLNYSEERVMRLTASQIAMEPSPDRVKMYEIKVQNLFYRLPCRGSTKFSSIVSKVQRCCGCVSSEDASQGVKAKSDRYILRNINFEAKPRELLAIAGPSGAGKSTLLEVLAGKVKPSSPPGCVLVNGQVVNVHQFQRLSGYVMQDDALFPHLTVKETLLYSARLRLPAATPYADKVARVQTVLEELGLTHVADTRIGNESLRGVSGGERRRVSIGIDVIHNPAVLFLDEPTSGLDSAAAAMIVEVLRAMADVHSRCIILSIHQPSIRILELMDSVLLLSDGMVVHHGSLELLELRLEAAGHQIPPQINVLEYAIDAINSKEADAVKAKHVNGVKQPKLQDFLFEAELDEDQSSVIAWTDSLKDYHNQFGRPEWEKKDREECSTVTYANSSIQEILILAQRFFRNIARPKELFTARTAQSLLSGICLGTLYLRLGKDHALVGASERIGFFGFTLSFLLTSTTEGLPIFLGERHIVMRESSRGAYRVSSYVLSSVAVFAPFLLIMGLVFSIPSYWLIYLSPSTSAFLFFCLVLWLVLMLSNSFVSFFAALSSNYIMGSTLISAFMGASFLFSGFFISKDRIPWYWIYVHYLSLFKYPLEALVINEYDTRLETCFGPTDPSTGLCFTGRYILEQAGIHHLNKWVDVGIMVLFIVVYRFFAYCIICYKISRRRR</sequence>
<evidence type="ECO:0000256" key="5">
    <source>
        <dbReference type="ARBA" id="ARBA00022840"/>
    </source>
</evidence>
<comment type="caution">
    <text evidence="10">The sequence shown here is derived from an EMBL/GenBank/DDBJ whole genome shotgun (WGS) entry which is preliminary data.</text>
</comment>
<accession>A0ABD1Y1Q8</accession>
<dbReference type="Proteomes" id="UP001605036">
    <property type="component" value="Unassembled WGS sequence"/>
</dbReference>
<dbReference type="GO" id="GO:0005524">
    <property type="term" value="F:ATP binding"/>
    <property type="evidence" value="ECO:0007669"/>
    <property type="project" value="UniProtKB-KW"/>
</dbReference>
<keyword evidence="2" id="KW-0813">Transport</keyword>
<dbReference type="PROSITE" id="PS50893">
    <property type="entry name" value="ABC_TRANSPORTER_2"/>
    <property type="match status" value="1"/>
</dbReference>
<evidence type="ECO:0000313" key="10">
    <source>
        <dbReference type="EMBL" id="KAL2620685.1"/>
    </source>
</evidence>
<keyword evidence="5" id="KW-0067">ATP-binding</keyword>
<dbReference type="FunFam" id="3.40.50.300:FF:001473">
    <property type="entry name" value="ATP-binding cassette transporter"/>
    <property type="match status" value="1"/>
</dbReference>
<evidence type="ECO:0000256" key="7">
    <source>
        <dbReference type="ARBA" id="ARBA00023136"/>
    </source>
</evidence>
<dbReference type="Pfam" id="PF00005">
    <property type="entry name" value="ABC_tran"/>
    <property type="match status" value="1"/>
</dbReference>
<keyword evidence="4" id="KW-0547">Nucleotide-binding</keyword>
<dbReference type="Pfam" id="PF01061">
    <property type="entry name" value="ABC2_membrane"/>
    <property type="match status" value="1"/>
</dbReference>